<dbReference type="RefSeq" id="WP_009071646.1">
    <property type="nucleotide sequence ID" value="NZ_JH597761.1"/>
</dbReference>
<keyword evidence="3 6" id="KW-0862">Zinc</keyword>
<dbReference type="AlphaFoldDB" id="H2C3I3"/>
<evidence type="ECO:0000313" key="10">
    <source>
        <dbReference type="Proteomes" id="UP000003980"/>
    </source>
</evidence>
<dbReference type="PROSITE" id="PS51131">
    <property type="entry name" value="ZN_HOOK"/>
    <property type="match status" value="1"/>
</dbReference>
<evidence type="ECO:0000256" key="2">
    <source>
        <dbReference type="ARBA" id="ARBA00022741"/>
    </source>
</evidence>
<accession>H2C3I3</accession>
<feature type="binding site" evidence="6">
    <location>
        <position position="421"/>
    </location>
    <ligand>
        <name>Zn(2+)</name>
        <dbReference type="ChEBI" id="CHEBI:29105"/>
    </ligand>
</feature>
<keyword evidence="4" id="KW-0067">ATP-binding</keyword>
<feature type="coiled-coil region" evidence="7">
    <location>
        <begin position="151"/>
        <end position="509"/>
    </location>
</feature>
<dbReference type="GO" id="GO:0046872">
    <property type="term" value="F:metal ion binding"/>
    <property type="evidence" value="ECO:0007669"/>
    <property type="project" value="UniProtKB-UniRule"/>
</dbReference>
<dbReference type="PANTHER" id="PTHR32114:SF2">
    <property type="entry name" value="ABC TRANSPORTER ABCH.3"/>
    <property type="match status" value="1"/>
</dbReference>
<dbReference type="eggNOG" id="arCOG00368">
    <property type="taxonomic scope" value="Archaea"/>
</dbReference>
<reference evidence="9 10" key="1">
    <citation type="submission" date="2012-01" db="EMBL/GenBank/DDBJ databases">
        <title>Improved High-Quality Draft sequence of Metallosphaera yellowstonensis MK1.</title>
        <authorList>
            <consortium name="US DOE Joint Genome Institute"/>
            <person name="Lucas S."/>
            <person name="Han J."/>
            <person name="Cheng J.-F."/>
            <person name="Goodwin L."/>
            <person name="Pitluck S."/>
            <person name="Peters L."/>
            <person name="Teshima H."/>
            <person name="Detter J.C."/>
            <person name="Han C."/>
            <person name="Tapia R."/>
            <person name="Land M."/>
            <person name="Hauser L."/>
            <person name="Kyrpides N."/>
            <person name="Kozubal M."/>
            <person name="Macur R.E."/>
            <person name="Jay Z."/>
            <person name="Inskeep W."/>
            <person name="Woyke T."/>
        </authorList>
    </citation>
    <scope>NUCLEOTIDE SEQUENCE [LARGE SCALE GENOMIC DNA]</scope>
    <source>
        <strain evidence="9 10">MK1</strain>
    </source>
</reference>
<dbReference type="Gene3D" id="1.10.287.510">
    <property type="entry name" value="Helix hairpin bin"/>
    <property type="match status" value="1"/>
</dbReference>
<evidence type="ECO:0000313" key="9">
    <source>
        <dbReference type="EMBL" id="EHP70804.1"/>
    </source>
</evidence>
<dbReference type="Pfam" id="PF04423">
    <property type="entry name" value="Rad50_zn_hook"/>
    <property type="match status" value="1"/>
</dbReference>
<feature type="binding site" evidence="6">
    <location>
        <position position="424"/>
    </location>
    <ligand>
        <name>Zn(2+)</name>
        <dbReference type="ChEBI" id="CHEBI:29105"/>
    </ligand>
</feature>
<dbReference type="HOGENOM" id="CLU_004785_0_2_2"/>
<dbReference type="PANTHER" id="PTHR32114">
    <property type="entry name" value="ABC TRANSPORTER ABCH.3"/>
    <property type="match status" value="1"/>
</dbReference>
<name>H2C3I3_9CREN</name>
<dbReference type="InterPro" id="IPR013134">
    <property type="entry name" value="Zn_hook_RAD50"/>
</dbReference>
<evidence type="ECO:0000256" key="1">
    <source>
        <dbReference type="ARBA" id="ARBA00022723"/>
    </source>
</evidence>
<dbReference type="OrthoDB" id="25344at2157"/>
<evidence type="ECO:0000259" key="8">
    <source>
        <dbReference type="PROSITE" id="PS51131"/>
    </source>
</evidence>
<keyword evidence="10" id="KW-1185">Reference proteome</keyword>
<dbReference type="Proteomes" id="UP000003980">
    <property type="component" value="Unassembled WGS sequence"/>
</dbReference>
<sequence length="859" mass="100323">MRIVRLRLKDFLSHQDTVVTFPGDINVIIGHNGAGKSSLIDGITFALFKKGRGNREDMIRQGASSAEVDLTLRTDRGEIRIVRGIPTRSDLLYINGKLEARSSNAVTEKLREMNLDEGVLLNTVLVRQGEIESVFEDLGEVIKRILMITNLEKLTDSNGKLRQLSKEYELKAQRAEEMDQELRKLREEMERDRQELRGLEELESSLESKTSKLRVDEAKLKNQLSSLEEKRSKFIELRSRLEGAASELRITQDRLKLTQDLERRLKELEKEIGDLQKYEEKKALLDVLQEKRRRLNDLEGVKGQLERNLTKLTSSLEIKRKLEPKYANLQRVRVRIRELEQDHQRYQSLKSLVDDIERKLAEQRRELEELPQVNLDSLQRELEELEERLTIARSSQEATENLQQELMRSLESLREAKGGKCPVCGGPLDEEHRILLITDTEKKLSESRKRIEELRREVRELEGRRGDIRRRLDRARELKARREQIEKTLSNFETELRRRTRELEDVKDKEDEYSSLRGQELELLEVERQFTKVAGVDEQEVEELEGRLGRVIQDLTLLKREVKEVEERLGGTTREQVEVNLRRLVNLRKERDNIQRQVGEREVLLRKEEELRELLTRLEEELKSLNFTEEDYTRFKGDLEALTESIRRAELELAKVRGEKAKVEERLRINGERERQLSEEMSQITKYRRAQERLERLRKILGENMMQRYLISTVRGRIENNLNDLLSLFNLSFVRVTLNFEEGKGMNSKSLLRAYGMSGQQLNVEMLSGGERIAIALGLRLAIARALMGELGFMILDEPTIHLDSQRRSELLNVIKESTNAVPQIIVVTHDEEVLRIADYVIRVEKLGDVSKVREGVNQ</sequence>
<evidence type="ECO:0000256" key="6">
    <source>
        <dbReference type="PROSITE-ProRule" id="PRU00471"/>
    </source>
</evidence>
<keyword evidence="1 6" id="KW-0479">Metal-binding</keyword>
<evidence type="ECO:0000256" key="5">
    <source>
        <dbReference type="ARBA" id="ARBA00023054"/>
    </source>
</evidence>
<dbReference type="GO" id="GO:0005524">
    <property type="term" value="F:ATP binding"/>
    <property type="evidence" value="ECO:0007669"/>
    <property type="project" value="UniProtKB-KW"/>
</dbReference>
<proteinExistence type="predicted"/>
<evidence type="ECO:0000256" key="7">
    <source>
        <dbReference type="SAM" id="Coils"/>
    </source>
</evidence>
<gene>
    <name evidence="9" type="ORF">MetMK1DRAFT_00013070</name>
</gene>
<dbReference type="SUPFAM" id="SSF75712">
    <property type="entry name" value="Rad50 coiled-coil Zn hook"/>
    <property type="match status" value="1"/>
</dbReference>
<evidence type="ECO:0000256" key="3">
    <source>
        <dbReference type="ARBA" id="ARBA00022833"/>
    </source>
</evidence>
<dbReference type="InterPro" id="IPR027417">
    <property type="entry name" value="P-loop_NTPase"/>
</dbReference>
<dbReference type="EMBL" id="JH597761">
    <property type="protein sequence ID" value="EHP70804.1"/>
    <property type="molecule type" value="Genomic_DNA"/>
</dbReference>
<keyword evidence="5 7" id="KW-0175">Coiled coil</keyword>
<dbReference type="InterPro" id="IPR003395">
    <property type="entry name" value="RecF/RecN/SMC_N"/>
</dbReference>
<dbReference type="STRING" id="671065.MetMK1DRAFT_00013070"/>
<protein>
    <submittedName>
        <fullName evidence="9">ATPase involved in DNA repair</fullName>
    </submittedName>
</protein>
<organism evidence="9 10">
    <name type="scientific">Metallosphaera yellowstonensis MK1</name>
    <dbReference type="NCBI Taxonomy" id="671065"/>
    <lineage>
        <taxon>Archaea</taxon>
        <taxon>Thermoproteota</taxon>
        <taxon>Thermoprotei</taxon>
        <taxon>Sulfolobales</taxon>
        <taxon>Sulfolobaceae</taxon>
        <taxon>Metallosphaera</taxon>
    </lineage>
</organism>
<feature type="domain" description="Zinc-hook" evidence="8">
    <location>
        <begin position="375"/>
        <end position="473"/>
    </location>
</feature>
<dbReference type="Pfam" id="PF02463">
    <property type="entry name" value="SMC_N"/>
    <property type="match status" value="1"/>
</dbReference>
<keyword evidence="2" id="KW-0547">Nucleotide-binding</keyword>
<evidence type="ECO:0000256" key="4">
    <source>
        <dbReference type="ARBA" id="ARBA00022840"/>
    </source>
</evidence>
<feature type="coiled-coil region" evidence="7">
    <location>
        <begin position="541"/>
        <end position="697"/>
    </location>
</feature>
<dbReference type="Gene3D" id="3.40.50.300">
    <property type="entry name" value="P-loop containing nucleotide triphosphate hydrolases"/>
    <property type="match status" value="2"/>
</dbReference>
<dbReference type="SUPFAM" id="SSF52540">
    <property type="entry name" value="P-loop containing nucleoside triphosphate hydrolases"/>
    <property type="match status" value="2"/>
</dbReference>